<dbReference type="AlphaFoldDB" id="A0A1E3Q7N6"/>
<evidence type="ECO:0008006" key="4">
    <source>
        <dbReference type="Google" id="ProtNLM"/>
    </source>
</evidence>
<dbReference type="OrthoDB" id="5407351at2759"/>
<sequence length="331" mass="36376">MDAACGPSTPLRAFQKHATADRSLQRDRLVSQSSSSSTSQARPSSAGANFRMSSQQDGSLDDEYAAFLSAQGVSTGLMASGSADFISGDLASMKISEQQLQQQQRQHRHFEKMVIAQQQARLAFRPQQRQEEAQLSSTASWHQDFMQFLDGPASIPPVTVPQESAKFGEYRPMMAHQPFAYAQGGSIYRQVVSPPRSSTVESSRQDAAFKEEFDRIQAAISLQDDAEQTKEGIDQQEDDDGLAAIASELLESLKSNQTQKFKDSTFLALMRRLRDKEVVVQGNKMVEAVSNGNYAESYAAGDGVISSPFDSAQKELDGEGKFRTGAWEESF</sequence>
<dbReference type="Proteomes" id="UP000094385">
    <property type="component" value="Unassembled WGS sequence"/>
</dbReference>
<accession>A0A1E3Q7N6</accession>
<evidence type="ECO:0000313" key="3">
    <source>
        <dbReference type="Proteomes" id="UP000094385"/>
    </source>
</evidence>
<feature type="compositionally biased region" description="Basic and acidic residues" evidence="1">
    <location>
        <begin position="18"/>
        <end position="29"/>
    </location>
</feature>
<organism evidence="2 3">
    <name type="scientific">Lipomyces starkeyi NRRL Y-11557</name>
    <dbReference type="NCBI Taxonomy" id="675824"/>
    <lineage>
        <taxon>Eukaryota</taxon>
        <taxon>Fungi</taxon>
        <taxon>Dikarya</taxon>
        <taxon>Ascomycota</taxon>
        <taxon>Saccharomycotina</taxon>
        <taxon>Lipomycetes</taxon>
        <taxon>Lipomycetales</taxon>
        <taxon>Lipomycetaceae</taxon>
        <taxon>Lipomyces</taxon>
    </lineage>
</organism>
<protein>
    <recommendedName>
        <fullName evidence="4">Peroxin 20</fullName>
    </recommendedName>
</protein>
<name>A0A1E3Q7N6_LIPST</name>
<gene>
    <name evidence="2" type="ORF">LIPSTDRAFT_70521</name>
</gene>
<reference evidence="2 3" key="1">
    <citation type="journal article" date="2016" name="Proc. Natl. Acad. Sci. U.S.A.">
        <title>Comparative genomics of biotechnologically important yeasts.</title>
        <authorList>
            <person name="Riley R."/>
            <person name="Haridas S."/>
            <person name="Wolfe K.H."/>
            <person name="Lopes M.R."/>
            <person name="Hittinger C.T."/>
            <person name="Goeker M."/>
            <person name="Salamov A.A."/>
            <person name="Wisecaver J.H."/>
            <person name="Long T.M."/>
            <person name="Calvey C.H."/>
            <person name="Aerts A.L."/>
            <person name="Barry K.W."/>
            <person name="Choi C."/>
            <person name="Clum A."/>
            <person name="Coughlan A.Y."/>
            <person name="Deshpande S."/>
            <person name="Douglass A.P."/>
            <person name="Hanson S.J."/>
            <person name="Klenk H.-P."/>
            <person name="LaButti K.M."/>
            <person name="Lapidus A."/>
            <person name="Lindquist E.A."/>
            <person name="Lipzen A.M."/>
            <person name="Meier-Kolthoff J.P."/>
            <person name="Ohm R.A."/>
            <person name="Otillar R.P."/>
            <person name="Pangilinan J.L."/>
            <person name="Peng Y."/>
            <person name="Rokas A."/>
            <person name="Rosa C.A."/>
            <person name="Scheuner C."/>
            <person name="Sibirny A.A."/>
            <person name="Slot J.C."/>
            <person name="Stielow J.B."/>
            <person name="Sun H."/>
            <person name="Kurtzman C.P."/>
            <person name="Blackwell M."/>
            <person name="Grigoriev I.V."/>
            <person name="Jeffries T.W."/>
        </authorList>
    </citation>
    <scope>NUCLEOTIDE SEQUENCE [LARGE SCALE GENOMIC DNA]</scope>
    <source>
        <strain evidence="2 3">NRRL Y-11557</strain>
    </source>
</reference>
<dbReference type="STRING" id="675824.A0A1E3Q7N6"/>
<feature type="compositionally biased region" description="Low complexity" evidence="1">
    <location>
        <begin position="30"/>
        <end position="45"/>
    </location>
</feature>
<proteinExistence type="predicted"/>
<feature type="region of interest" description="Disordered" evidence="1">
    <location>
        <begin position="1"/>
        <end position="56"/>
    </location>
</feature>
<dbReference type="Gene3D" id="6.10.280.230">
    <property type="match status" value="1"/>
</dbReference>
<evidence type="ECO:0000256" key="1">
    <source>
        <dbReference type="SAM" id="MobiDB-lite"/>
    </source>
</evidence>
<dbReference type="EMBL" id="KV454293">
    <property type="protein sequence ID" value="ODQ73514.1"/>
    <property type="molecule type" value="Genomic_DNA"/>
</dbReference>
<keyword evidence="3" id="KW-1185">Reference proteome</keyword>
<evidence type="ECO:0000313" key="2">
    <source>
        <dbReference type="EMBL" id="ODQ73514.1"/>
    </source>
</evidence>